<name>F0WTA6_9STRA</name>
<dbReference type="InterPro" id="IPR054722">
    <property type="entry name" value="PolX-like_BBD"/>
</dbReference>
<dbReference type="Pfam" id="PF22936">
    <property type="entry name" value="Pol_BBD"/>
    <property type="match status" value="1"/>
</dbReference>
<reference evidence="2" key="1">
    <citation type="journal article" date="2011" name="PLoS Biol.">
        <title>Gene gain and loss during evolution of obligate parasitism in the white rust pathogen of Arabidopsis thaliana.</title>
        <authorList>
            <person name="Kemen E."/>
            <person name="Gardiner A."/>
            <person name="Schultz-Larsen T."/>
            <person name="Kemen A.C."/>
            <person name="Balmuth A.L."/>
            <person name="Robert-Seilaniantz A."/>
            <person name="Bailey K."/>
            <person name="Holub E."/>
            <person name="Studholme D.J."/>
            <person name="Maclean D."/>
            <person name="Jones J.D."/>
        </authorList>
    </citation>
    <scope>NUCLEOTIDE SEQUENCE</scope>
</reference>
<gene>
    <name evidence="2" type="primary">AlNc14C248G9591</name>
    <name evidence="2" type="ORF">ALNC14_107390</name>
</gene>
<feature type="domain" description="Retrovirus-related Pol polyprotein from transposon TNT 1-94-like beta-barrel" evidence="1">
    <location>
        <begin position="13"/>
        <end position="95"/>
    </location>
</feature>
<dbReference type="EMBL" id="FR824293">
    <property type="protein sequence ID" value="CCA24595.1"/>
    <property type="molecule type" value="Genomic_DNA"/>
</dbReference>
<organism evidence="2">
    <name type="scientific">Albugo laibachii Nc14</name>
    <dbReference type="NCBI Taxonomy" id="890382"/>
    <lineage>
        <taxon>Eukaryota</taxon>
        <taxon>Sar</taxon>
        <taxon>Stramenopiles</taxon>
        <taxon>Oomycota</taxon>
        <taxon>Peronosporomycetes</taxon>
        <taxon>Albuginales</taxon>
        <taxon>Albuginaceae</taxon>
        <taxon>Albugo</taxon>
    </lineage>
</organism>
<evidence type="ECO:0000259" key="1">
    <source>
        <dbReference type="Pfam" id="PF22936"/>
    </source>
</evidence>
<sequence length="158" mass="17389">MAVKEYTVEQGYWILDSGSSRHLANDLNLLEDVEDCASECVAPDGRTLRITKRGTVKMTTVVMDGVERVQLSNVHYAENLQGNIISYGLLEGKGYGIAYHGSQLVVAGINGGPPVFNVETMNNILVVRVQDCGNTRRDDGVPMALLSQNEIEQLKTYR</sequence>
<proteinExistence type="predicted"/>
<protein>
    <submittedName>
        <fullName evidence="2">Uncharacterized protein AlNc14C248G9591</fullName>
    </submittedName>
</protein>
<evidence type="ECO:0000313" key="2">
    <source>
        <dbReference type="EMBL" id="CCA24595.1"/>
    </source>
</evidence>
<dbReference type="HOGENOM" id="CLU_1672484_0_0_1"/>
<dbReference type="AlphaFoldDB" id="F0WTA6"/>
<accession>F0WTA6</accession>
<reference evidence="2" key="2">
    <citation type="submission" date="2011-02" db="EMBL/GenBank/DDBJ databases">
        <authorList>
            <person name="MacLean D."/>
        </authorList>
    </citation>
    <scope>NUCLEOTIDE SEQUENCE</scope>
</reference>